<evidence type="ECO:0000313" key="11">
    <source>
        <dbReference type="EMBL" id="KAJ3499859.1"/>
    </source>
</evidence>
<accession>A0A9W8JSF8</accession>
<evidence type="ECO:0000259" key="10">
    <source>
        <dbReference type="Pfam" id="PF00483"/>
    </source>
</evidence>
<protein>
    <recommendedName>
        <fullName evidence="6">Translation initiation factor eIF2B subunit gamma</fullName>
    </recommendedName>
    <alternativeName>
        <fullName evidence="7">eIF2B GDP-GTP exchange factor subunit gamma</fullName>
    </alternativeName>
</protein>
<evidence type="ECO:0000256" key="2">
    <source>
        <dbReference type="ARBA" id="ARBA00007878"/>
    </source>
</evidence>
<dbReference type="Proteomes" id="UP001148786">
    <property type="component" value="Unassembled WGS sequence"/>
</dbReference>
<feature type="domain" description="Nucleotidyl transferase" evidence="10">
    <location>
        <begin position="18"/>
        <end position="132"/>
    </location>
</feature>
<dbReference type="InterPro" id="IPR029044">
    <property type="entry name" value="Nucleotide-diphossugar_trans"/>
</dbReference>
<dbReference type="GO" id="GO:0005851">
    <property type="term" value="C:eukaryotic translation initiation factor 2B complex"/>
    <property type="evidence" value="ECO:0007669"/>
    <property type="project" value="TreeGrafter"/>
</dbReference>
<keyword evidence="5" id="KW-0648">Protein biosynthesis</keyword>
<dbReference type="PANTHER" id="PTHR45989">
    <property type="entry name" value="TRANSLATION INITIATION FACTOR EIF-2B SUBUNIT GAMMA"/>
    <property type="match status" value="1"/>
</dbReference>
<keyword evidence="3" id="KW-0963">Cytoplasm</keyword>
<keyword evidence="4" id="KW-0396">Initiation factor</keyword>
<dbReference type="Pfam" id="PF00483">
    <property type="entry name" value="NTP_transferase"/>
    <property type="match status" value="1"/>
</dbReference>
<comment type="subcellular location">
    <subcellularLocation>
        <location evidence="1">Cytoplasm</location>
        <location evidence="1">Cytosol</location>
    </subcellularLocation>
</comment>
<keyword evidence="12" id="KW-1185">Reference proteome</keyword>
<dbReference type="InterPro" id="IPR051960">
    <property type="entry name" value="eIF2B_gamma"/>
</dbReference>
<evidence type="ECO:0000256" key="1">
    <source>
        <dbReference type="ARBA" id="ARBA00004514"/>
    </source>
</evidence>
<dbReference type="Gene3D" id="3.90.550.10">
    <property type="entry name" value="Spore Coat Polysaccharide Biosynthesis Protein SpsA, Chain A"/>
    <property type="match status" value="1"/>
</dbReference>
<name>A0A9W8JSF8_9AGAR</name>
<evidence type="ECO:0000256" key="8">
    <source>
        <dbReference type="ARBA" id="ARBA00045373"/>
    </source>
</evidence>
<gene>
    <name evidence="11" type="ORF">NLJ89_g10046</name>
</gene>
<evidence type="ECO:0000256" key="4">
    <source>
        <dbReference type="ARBA" id="ARBA00022540"/>
    </source>
</evidence>
<comment type="similarity">
    <text evidence="2">Belongs to the eIF-2B gamma/epsilon subunits family.</text>
</comment>
<evidence type="ECO:0000256" key="6">
    <source>
        <dbReference type="ARBA" id="ARBA00044196"/>
    </source>
</evidence>
<reference evidence="11" key="1">
    <citation type="submission" date="2022-07" db="EMBL/GenBank/DDBJ databases">
        <title>Genome Sequence of Agrocybe chaxingu.</title>
        <authorList>
            <person name="Buettner E."/>
        </authorList>
    </citation>
    <scope>NUCLEOTIDE SEQUENCE</scope>
    <source>
        <strain evidence="11">MP-N11</strain>
    </source>
</reference>
<dbReference type="AlphaFoldDB" id="A0A9W8JSF8"/>
<comment type="function">
    <text evidence="8">Acts as a component of the translation initiation factor 2B (eIF2B) complex, which catalyzes the exchange of GDP for GTP on the eukaryotic initiation factor 2 (eIF2) complex gamma subunit. Its guanine nucleotide exchange factor activity is repressed when bound to eIF2 complex phosphorylated on the alpha subunit, thereby limiting the amount of methionyl-initiator methionine tRNA available to the ribosome and consequently global translation is repressed.</text>
</comment>
<dbReference type="GO" id="GO:0003743">
    <property type="term" value="F:translation initiation factor activity"/>
    <property type="evidence" value="ECO:0007669"/>
    <property type="project" value="UniProtKB-KW"/>
</dbReference>
<dbReference type="OrthoDB" id="1733332at2759"/>
<sequence length="219" mass="24423">MDLDNVKQDRGSREFLAVLFAGFGNELVPLTSDHGDEPCPKSLLPVANKPLLEYVFGWLEQSGIKDVLLICPSRHRSSIYHHIHSDVSSSSLRIDLQTYDESQGSNIGTCALLLQFSNRITEDFVIVPCDFIPPATLPLSLLLNKFRVDALSEAALATTCWYRSQISEKGAVLEDWGPPPIAFPIVWDPSTGSLLHIDTPDDMDSNSEELELRMELLKR</sequence>
<evidence type="ECO:0000256" key="3">
    <source>
        <dbReference type="ARBA" id="ARBA00022490"/>
    </source>
</evidence>
<dbReference type="GO" id="GO:0005085">
    <property type="term" value="F:guanyl-nucleotide exchange factor activity"/>
    <property type="evidence" value="ECO:0007669"/>
    <property type="project" value="TreeGrafter"/>
</dbReference>
<comment type="caution">
    <text evidence="11">The sequence shown here is derived from an EMBL/GenBank/DDBJ whole genome shotgun (WGS) entry which is preliminary data.</text>
</comment>
<dbReference type="SUPFAM" id="SSF53448">
    <property type="entry name" value="Nucleotide-diphospho-sugar transferases"/>
    <property type="match status" value="1"/>
</dbReference>
<dbReference type="EMBL" id="JANKHO010001717">
    <property type="protein sequence ID" value="KAJ3499859.1"/>
    <property type="molecule type" value="Genomic_DNA"/>
</dbReference>
<comment type="subunit">
    <text evidence="9">Component of the translation initiation factor 2B (eIF2B) complex which is a heterodecamer of two sets of five different subunits: alpha, beta, gamma, delta and epsilon. Subunits alpha, beta and delta comprise a regulatory subcomplex and subunits epsilon and gamma comprise a catalytic subcomplex. Within the complex, the hexameric regulatory complex resides at the center, with the two heterodimeric catalytic subcomplexes bound on opposite sides.</text>
</comment>
<evidence type="ECO:0000256" key="5">
    <source>
        <dbReference type="ARBA" id="ARBA00022917"/>
    </source>
</evidence>
<organism evidence="11 12">
    <name type="scientific">Agrocybe chaxingu</name>
    <dbReference type="NCBI Taxonomy" id="84603"/>
    <lineage>
        <taxon>Eukaryota</taxon>
        <taxon>Fungi</taxon>
        <taxon>Dikarya</taxon>
        <taxon>Basidiomycota</taxon>
        <taxon>Agaricomycotina</taxon>
        <taxon>Agaricomycetes</taxon>
        <taxon>Agaricomycetidae</taxon>
        <taxon>Agaricales</taxon>
        <taxon>Agaricineae</taxon>
        <taxon>Strophariaceae</taxon>
        <taxon>Agrocybe</taxon>
    </lineage>
</organism>
<evidence type="ECO:0000313" key="12">
    <source>
        <dbReference type="Proteomes" id="UP001148786"/>
    </source>
</evidence>
<evidence type="ECO:0000256" key="9">
    <source>
        <dbReference type="ARBA" id="ARBA00046432"/>
    </source>
</evidence>
<dbReference type="GO" id="GO:0005829">
    <property type="term" value="C:cytosol"/>
    <property type="evidence" value="ECO:0007669"/>
    <property type="project" value="UniProtKB-SubCell"/>
</dbReference>
<dbReference type="InterPro" id="IPR005835">
    <property type="entry name" value="NTP_transferase_dom"/>
</dbReference>
<dbReference type="GO" id="GO:0002183">
    <property type="term" value="P:cytoplasmic translational initiation"/>
    <property type="evidence" value="ECO:0007669"/>
    <property type="project" value="TreeGrafter"/>
</dbReference>
<dbReference type="PANTHER" id="PTHR45989:SF1">
    <property type="entry name" value="TRANSLATION INITIATION FACTOR EIF-2B SUBUNIT GAMMA"/>
    <property type="match status" value="1"/>
</dbReference>
<proteinExistence type="inferred from homology"/>
<evidence type="ECO:0000256" key="7">
    <source>
        <dbReference type="ARBA" id="ARBA00044229"/>
    </source>
</evidence>